<feature type="region of interest" description="Disordered" evidence="8">
    <location>
        <begin position="1"/>
        <end position="23"/>
    </location>
</feature>
<dbReference type="PROSITE" id="PS50928">
    <property type="entry name" value="ABC_TM1"/>
    <property type="match status" value="1"/>
</dbReference>
<keyword evidence="6 7" id="KW-0472">Membrane</keyword>
<keyword evidence="2 7" id="KW-0813">Transport</keyword>
<feature type="transmembrane region" description="Helical" evidence="7">
    <location>
        <begin position="276"/>
        <end position="309"/>
    </location>
</feature>
<comment type="similarity">
    <text evidence="7">Belongs to the binding-protein-dependent transport system permease family.</text>
</comment>
<organism evidence="10 11">
    <name type="scientific">Nakamurella aerolata</name>
    <dbReference type="NCBI Taxonomy" id="1656892"/>
    <lineage>
        <taxon>Bacteria</taxon>
        <taxon>Bacillati</taxon>
        <taxon>Actinomycetota</taxon>
        <taxon>Actinomycetes</taxon>
        <taxon>Nakamurellales</taxon>
        <taxon>Nakamurellaceae</taxon>
        <taxon>Nakamurella</taxon>
    </lineage>
</organism>
<feature type="transmembrane region" description="Helical" evidence="7">
    <location>
        <begin position="128"/>
        <end position="149"/>
    </location>
</feature>
<evidence type="ECO:0000256" key="5">
    <source>
        <dbReference type="ARBA" id="ARBA00022989"/>
    </source>
</evidence>
<keyword evidence="11" id="KW-1185">Reference proteome</keyword>
<feature type="transmembrane region" description="Helical" evidence="7">
    <location>
        <begin position="95"/>
        <end position="116"/>
    </location>
</feature>
<dbReference type="GO" id="GO:0055085">
    <property type="term" value="P:transmembrane transport"/>
    <property type="evidence" value="ECO:0007669"/>
    <property type="project" value="InterPro"/>
</dbReference>
<dbReference type="InterPro" id="IPR050809">
    <property type="entry name" value="UgpAE/MalFG_permease"/>
</dbReference>
<keyword evidence="5 7" id="KW-1133">Transmembrane helix</keyword>
<dbReference type="EMBL" id="JABEND010000011">
    <property type="protein sequence ID" value="NNG37283.1"/>
    <property type="molecule type" value="Genomic_DNA"/>
</dbReference>
<reference evidence="10 11" key="1">
    <citation type="submission" date="2020-05" db="EMBL/GenBank/DDBJ databases">
        <title>Nakamurella sp. DB0629 isolated from air conditioner.</title>
        <authorList>
            <person name="Kim D.H."/>
            <person name="Kim D.-U."/>
        </authorList>
    </citation>
    <scope>NUCLEOTIDE SEQUENCE [LARGE SCALE GENOMIC DNA]</scope>
    <source>
        <strain evidence="10 11">DB0629</strain>
    </source>
</reference>
<proteinExistence type="inferred from homology"/>
<dbReference type="InterPro" id="IPR035906">
    <property type="entry name" value="MetI-like_sf"/>
</dbReference>
<name>A0A849AC48_9ACTN</name>
<feature type="transmembrane region" description="Helical" evidence="7">
    <location>
        <begin position="227"/>
        <end position="250"/>
    </location>
</feature>
<evidence type="ECO:0000313" key="10">
    <source>
        <dbReference type="EMBL" id="NNG37283.1"/>
    </source>
</evidence>
<dbReference type="GO" id="GO:0005886">
    <property type="term" value="C:plasma membrane"/>
    <property type="evidence" value="ECO:0007669"/>
    <property type="project" value="UniProtKB-SubCell"/>
</dbReference>
<evidence type="ECO:0000256" key="8">
    <source>
        <dbReference type="SAM" id="MobiDB-lite"/>
    </source>
</evidence>
<evidence type="ECO:0000256" key="1">
    <source>
        <dbReference type="ARBA" id="ARBA00004651"/>
    </source>
</evidence>
<evidence type="ECO:0000256" key="6">
    <source>
        <dbReference type="ARBA" id="ARBA00023136"/>
    </source>
</evidence>
<accession>A0A849AC48</accession>
<comment type="subcellular location">
    <subcellularLocation>
        <location evidence="1 7">Cell membrane</location>
        <topology evidence="1 7">Multi-pass membrane protein</topology>
    </subcellularLocation>
</comment>
<protein>
    <submittedName>
        <fullName evidence="10">Sugar ABC transporter permease</fullName>
    </submittedName>
</protein>
<keyword evidence="3" id="KW-1003">Cell membrane</keyword>
<dbReference type="CDD" id="cd06261">
    <property type="entry name" value="TM_PBP2"/>
    <property type="match status" value="1"/>
</dbReference>
<dbReference type="PANTHER" id="PTHR43227:SF8">
    <property type="entry name" value="DIACETYLCHITOBIOSE UPTAKE SYSTEM PERMEASE PROTEIN DASB"/>
    <property type="match status" value="1"/>
</dbReference>
<evidence type="ECO:0000313" key="11">
    <source>
        <dbReference type="Proteomes" id="UP000562984"/>
    </source>
</evidence>
<dbReference type="SUPFAM" id="SSF160964">
    <property type="entry name" value="MalF N-terminal region-like"/>
    <property type="match status" value="1"/>
</dbReference>
<keyword evidence="4 7" id="KW-0812">Transmembrane</keyword>
<gene>
    <name evidence="10" type="ORF">HKD39_16550</name>
</gene>
<feature type="domain" description="ABC transmembrane type-1" evidence="9">
    <location>
        <begin position="91"/>
        <end position="308"/>
    </location>
</feature>
<evidence type="ECO:0000256" key="4">
    <source>
        <dbReference type="ARBA" id="ARBA00022692"/>
    </source>
</evidence>
<dbReference type="AlphaFoldDB" id="A0A849AC48"/>
<evidence type="ECO:0000259" key="9">
    <source>
        <dbReference type="PROSITE" id="PS50928"/>
    </source>
</evidence>
<dbReference type="InterPro" id="IPR000515">
    <property type="entry name" value="MetI-like"/>
</dbReference>
<evidence type="ECO:0000256" key="3">
    <source>
        <dbReference type="ARBA" id="ARBA00022475"/>
    </source>
</evidence>
<dbReference type="PANTHER" id="PTHR43227">
    <property type="entry name" value="BLL4140 PROTEIN"/>
    <property type="match status" value="1"/>
</dbReference>
<evidence type="ECO:0000256" key="2">
    <source>
        <dbReference type="ARBA" id="ARBA00022448"/>
    </source>
</evidence>
<comment type="caution">
    <text evidence="10">The sequence shown here is derived from an EMBL/GenBank/DDBJ whole genome shotgun (WGS) entry which is preliminary data.</text>
</comment>
<dbReference type="Pfam" id="PF00528">
    <property type="entry name" value="BPD_transp_1"/>
    <property type="match status" value="1"/>
</dbReference>
<feature type="compositionally biased region" description="Low complexity" evidence="8">
    <location>
        <begin position="13"/>
        <end position="22"/>
    </location>
</feature>
<feature type="transmembrane region" description="Helical" evidence="7">
    <location>
        <begin position="31"/>
        <end position="57"/>
    </location>
</feature>
<dbReference type="Gene3D" id="1.10.3720.10">
    <property type="entry name" value="MetI-like"/>
    <property type="match status" value="1"/>
</dbReference>
<sequence length="319" mass="34797">MVTTTLQAPPPKTAGAAEAPAAPRRPERTHWLLLSPGLLIITALTVVPIVVLVLSSFTDYNRRSLFTGRFELVGVGQYQRLLGNEEFWWSLLRTLGFTAALVVGSIAIGLALTVLLTRLGVALRMPVTVALICAWAMPTVASSVVWNWLFQPGYGVVNWLLTQLGIFGDMANTDWSNDAVLAYVSIWLLIVWQAVPFIALTLYAAVMQVPLERQEAARMDGASEWRVWRSVVIPALRPTLGLVTILSIIWDFNVFNQIWLVSGGGPDSATTTLGVFAFTTAFVGFQIGTGSALSVITTLILLALTALYIRRLLRAGEDL</sequence>
<dbReference type="SUPFAM" id="SSF161098">
    <property type="entry name" value="MetI-like"/>
    <property type="match status" value="1"/>
</dbReference>
<evidence type="ECO:0000256" key="7">
    <source>
        <dbReference type="RuleBase" id="RU363032"/>
    </source>
</evidence>
<dbReference type="Proteomes" id="UP000562984">
    <property type="component" value="Unassembled WGS sequence"/>
</dbReference>
<feature type="transmembrane region" description="Helical" evidence="7">
    <location>
        <begin position="180"/>
        <end position="206"/>
    </location>
</feature>